<feature type="non-terminal residue" evidence="2">
    <location>
        <position position="1"/>
    </location>
</feature>
<evidence type="ECO:0000313" key="2">
    <source>
        <dbReference type="EMBL" id="TRZ09142.1"/>
    </source>
</evidence>
<name>A0A8K1FZZ5_9PASS</name>
<evidence type="ECO:0000313" key="3">
    <source>
        <dbReference type="Proteomes" id="UP000796761"/>
    </source>
</evidence>
<dbReference type="EMBL" id="SWJQ01001148">
    <property type="protein sequence ID" value="TRZ09142.1"/>
    <property type="molecule type" value="Genomic_DNA"/>
</dbReference>
<dbReference type="Proteomes" id="UP000796761">
    <property type="component" value="Unassembled WGS sequence"/>
</dbReference>
<feature type="region of interest" description="Disordered" evidence="1">
    <location>
        <begin position="133"/>
        <end position="157"/>
    </location>
</feature>
<protein>
    <submittedName>
        <fullName evidence="2">Uncharacterized protein</fullName>
    </submittedName>
</protein>
<organism evidence="2 3">
    <name type="scientific">Zosterops borbonicus</name>
    <dbReference type="NCBI Taxonomy" id="364589"/>
    <lineage>
        <taxon>Eukaryota</taxon>
        <taxon>Metazoa</taxon>
        <taxon>Chordata</taxon>
        <taxon>Craniata</taxon>
        <taxon>Vertebrata</taxon>
        <taxon>Euteleostomi</taxon>
        <taxon>Archelosauria</taxon>
        <taxon>Archosauria</taxon>
        <taxon>Dinosauria</taxon>
        <taxon>Saurischia</taxon>
        <taxon>Theropoda</taxon>
        <taxon>Coelurosauria</taxon>
        <taxon>Aves</taxon>
        <taxon>Neognathae</taxon>
        <taxon>Neoaves</taxon>
        <taxon>Telluraves</taxon>
        <taxon>Australaves</taxon>
        <taxon>Passeriformes</taxon>
        <taxon>Sylvioidea</taxon>
        <taxon>Zosteropidae</taxon>
        <taxon>Zosterops</taxon>
    </lineage>
</organism>
<feature type="compositionally biased region" description="Basic and acidic residues" evidence="1">
    <location>
        <begin position="133"/>
        <end position="147"/>
    </location>
</feature>
<keyword evidence="3" id="KW-1185">Reference proteome</keyword>
<reference evidence="2" key="1">
    <citation type="submission" date="2019-04" db="EMBL/GenBank/DDBJ databases">
        <title>Genome assembly of Zosterops borbonicus 15179.</title>
        <authorList>
            <person name="Leroy T."/>
            <person name="Anselmetti Y."/>
            <person name="Tilak M.-K."/>
            <person name="Nabholz B."/>
        </authorList>
    </citation>
    <scope>NUCLEOTIDE SEQUENCE</scope>
    <source>
        <strain evidence="2">HGM_15179</strain>
        <tissue evidence="2">Muscle</tissue>
    </source>
</reference>
<accession>A0A8K1FZZ5</accession>
<dbReference type="Gene3D" id="1.20.58.60">
    <property type="match status" value="1"/>
</dbReference>
<proteinExistence type="predicted"/>
<gene>
    <name evidence="2" type="ORF">HGM15179_017962</name>
</gene>
<dbReference type="SUPFAM" id="SSF46966">
    <property type="entry name" value="Spectrin repeat"/>
    <property type="match status" value="1"/>
</dbReference>
<comment type="caution">
    <text evidence="2">The sequence shown here is derived from an EMBL/GenBank/DDBJ whole genome shotgun (WGS) entry which is preliminary data.</text>
</comment>
<dbReference type="OrthoDB" id="10017054at2759"/>
<evidence type="ECO:0000256" key="1">
    <source>
        <dbReference type="SAM" id="MobiDB-lite"/>
    </source>
</evidence>
<dbReference type="AlphaFoldDB" id="A0A8K1FZZ5"/>
<sequence>APIMAHHQFKSTLPDMDKERQAILGIQGEAQPLAELHRLQLPAQNPYTSAPIMAHHQFKSTLPDMDKERQAILGIQGEAQLLAKLHGLQLPAQNPYTSVTPHIINSNWESLGSPLSPFPALVQPLVPRRDQALQEEQNRHNSNEHLRRPFGTQANGVGPWIQTKMELSRI</sequence>